<reference evidence="2 3" key="1">
    <citation type="submission" date="2019-12" db="EMBL/GenBank/DDBJ databases">
        <title>Defluviitalea raffinosedens, isolated from a biogas fermenter, genome sequencing and characterization.</title>
        <authorList>
            <person name="Rettenmaier R."/>
            <person name="Schneider M."/>
            <person name="Neuhaus K."/>
            <person name="Liebl W."/>
            <person name="Zverlov V."/>
        </authorList>
    </citation>
    <scope>NUCLEOTIDE SEQUENCE [LARGE SCALE GENOMIC DNA]</scope>
    <source>
        <strain evidence="2 3">249c-K6</strain>
    </source>
</reference>
<gene>
    <name evidence="2" type="ORF">GND95_06960</name>
</gene>
<sequence>MDQELSGGLKALLIIGTIIFPGPLLGIILGIIWMTDQNASLEKKKFGKILLFIGIGVPILGCICYLLFFIGIVGIGSIGSML</sequence>
<evidence type="ECO:0000256" key="1">
    <source>
        <dbReference type="SAM" id="Phobius"/>
    </source>
</evidence>
<keyword evidence="1" id="KW-0472">Membrane</keyword>
<keyword evidence="1" id="KW-1133">Transmembrane helix</keyword>
<comment type="caution">
    <text evidence="2">The sequence shown here is derived from an EMBL/GenBank/DDBJ whole genome shotgun (WGS) entry which is preliminary data.</text>
</comment>
<feature type="transmembrane region" description="Helical" evidence="1">
    <location>
        <begin position="12"/>
        <end position="34"/>
    </location>
</feature>
<dbReference type="AlphaFoldDB" id="A0A7C8LTA2"/>
<dbReference type="EMBL" id="WSLF01000005">
    <property type="protein sequence ID" value="KAE9634406.1"/>
    <property type="molecule type" value="Genomic_DNA"/>
</dbReference>
<keyword evidence="3" id="KW-1185">Reference proteome</keyword>
<keyword evidence="1" id="KW-0812">Transmembrane</keyword>
<protein>
    <submittedName>
        <fullName evidence="2">Uncharacterized protein</fullName>
    </submittedName>
</protein>
<proteinExistence type="predicted"/>
<organism evidence="2 3">
    <name type="scientific">Defluviitalea raffinosedens</name>
    <dbReference type="NCBI Taxonomy" id="1450156"/>
    <lineage>
        <taxon>Bacteria</taxon>
        <taxon>Bacillati</taxon>
        <taxon>Bacillota</taxon>
        <taxon>Clostridia</taxon>
        <taxon>Lachnospirales</taxon>
        <taxon>Defluviitaleaceae</taxon>
        <taxon>Defluviitalea</taxon>
    </lineage>
</organism>
<feature type="transmembrane region" description="Helical" evidence="1">
    <location>
        <begin position="46"/>
        <end position="79"/>
    </location>
</feature>
<evidence type="ECO:0000313" key="2">
    <source>
        <dbReference type="EMBL" id="KAE9634406.1"/>
    </source>
</evidence>
<accession>A0A7C8LTA2</accession>
<dbReference type="Proteomes" id="UP000483018">
    <property type="component" value="Unassembled WGS sequence"/>
</dbReference>
<dbReference type="RefSeq" id="WP_158740137.1">
    <property type="nucleotide sequence ID" value="NZ_WSLF01000005.1"/>
</dbReference>
<name>A0A7C8LTA2_9FIRM</name>
<evidence type="ECO:0000313" key="3">
    <source>
        <dbReference type="Proteomes" id="UP000483018"/>
    </source>
</evidence>